<dbReference type="EMBL" id="PVNL01000035">
    <property type="protein sequence ID" value="PRQ08816.1"/>
    <property type="molecule type" value="Genomic_DNA"/>
</dbReference>
<reference evidence="1 2" key="1">
    <citation type="submission" date="2018-03" db="EMBL/GenBank/DDBJ databases">
        <title>Draft Genome Sequences of the Obligatory Marine Myxobacteria Enhygromyxa salina SWB007.</title>
        <authorList>
            <person name="Poehlein A."/>
            <person name="Moghaddam J.A."/>
            <person name="Harms H."/>
            <person name="Alanjari M."/>
            <person name="Koenig G.M."/>
            <person name="Daniel R."/>
            <person name="Schaeberle T.F."/>
        </authorList>
    </citation>
    <scope>NUCLEOTIDE SEQUENCE [LARGE SCALE GENOMIC DNA]</scope>
    <source>
        <strain evidence="1 2">SWB007</strain>
    </source>
</reference>
<dbReference type="Gene3D" id="2.60.40.640">
    <property type="match status" value="1"/>
</dbReference>
<protein>
    <submittedName>
        <fullName evidence="1">Uncharacterized protein</fullName>
    </submittedName>
</protein>
<proteinExistence type="predicted"/>
<organism evidence="1 2">
    <name type="scientific">Enhygromyxa salina</name>
    <dbReference type="NCBI Taxonomy" id="215803"/>
    <lineage>
        <taxon>Bacteria</taxon>
        <taxon>Pseudomonadati</taxon>
        <taxon>Myxococcota</taxon>
        <taxon>Polyangia</taxon>
        <taxon>Nannocystales</taxon>
        <taxon>Nannocystaceae</taxon>
        <taxon>Enhygromyxa</taxon>
    </lineage>
</organism>
<comment type="caution">
    <text evidence="1">The sequence shown here is derived from an EMBL/GenBank/DDBJ whole genome shotgun (WGS) entry which is preliminary data.</text>
</comment>
<name>A0A2S9YUP9_9BACT</name>
<evidence type="ECO:0000313" key="2">
    <source>
        <dbReference type="Proteomes" id="UP000238823"/>
    </source>
</evidence>
<dbReference type="AlphaFoldDB" id="A0A2S9YUP9"/>
<evidence type="ECO:0000313" key="1">
    <source>
        <dbReference type="EMBL" id="PRQ08816.1"/>
    </source>
</evidence>
<dbReference type="Proteomes" id="UP000238823">
    <property type="component" value="Unassembled WGS sequence"/>
</dbReference>
<dbReference type="InterPro" id="IPR014752">
    <property type="entry name" value="Arrestin-like_C"/>
</dbReference>
<gene>
    <name evidence="1" type="ORF">ENSA7_14480</name>
</gene>
<accession>A0A2S9YUP9</accession>
<sequence length="192" mass="20823">MLAAMPDWKKLFDSATEQVGEGMKIAGAGLKQAAGEAKKVAGIGVGTITVEASRSSYELGDTVTGTVRLQLTEPIPAKRLVVALQATRKRYVAQRASDGRVAPVQRTETLVDHEVEVDGERTYASGTHRFTVRIPARIDAKVDVGGKLGDLLSAAQTIKSMTESPIRWKLVAFLDIPWKRNLSKDIDLSVHE</sequence>